<dbReference type="NCBIfam" id="TIGR03360">
    <property type="entry name" value="VI_minor_1"/>
    <property type="match status" value="1"/>
</dbReference>
<gene>
    <name evidence="1" type="ORF">ABIC75_004483</name>
</gene>
<dbReference type="PROSITE" id="PS51257">
    <property type="entry name" value="PROKAR_LIPOPROTEIN"/>
    <property type="match status" value="1"/>
</dbReference>
<accession>A0ABV2K0X2</accession>
<proteinExistence type="predicted"/>
<comment type="caution">
    <text evidence="1">The sequence shown here is derived from an EMBL/GenBank/DDBJ whole genome shotgun (WGS) entry which is preliminary data.</text>
</comment>
<organism evidence="1 2">
    <name type="scientific">Dyella japonica</name>
    <dbReference type="NCBI Taxonomy" id="231455"/>
    <lineage>
        <taxon>Bacteria</taxon>
        <taxon>Pseudomonadati</taxon>
        <taxon>Pseudomonadota</taxon>
        <taxon>Gammaproteobacteria</taxon>
        <taxon>Lysobacterales</taxon>
        <taxon>Rhodanobacteraceae</taxon>
        <taxon>Dyella</taxon>
    </lineage>
</organism>
<evidence type="ECO:0000313" key="2">
    <source>
        <dbReference type="Proteomes" id="UP001549184"/>
    </source>
</evidence>
<name>A0ABV2K0X2_9GAMM</name>
<dbReference type="Proteomes" id="UP001549184">
    <property type="component" value="Unassembled WGS sequence"/>
</dbReference>
<dbReference type="RefSeq" id="WP_354016077.1">
    <property type="nucleotide sequence ID" value="NZ_JBEPMU010000009.1"/>
</dbReference>
<evidence type="ECO:0000313" key="1">
    <source>
        <dbReference type="EMBL" id="MET3654735.1"/>
    </source>
</evidence>
<dbReference type="Pfam" id="PF11319">
    <property type="entry name" value="VasI"/>
    <property type="match status" value="1"/>
</dbReference>
<sequence>MKSLIPCLLVLGLAACGRGDNAPSQSAAPQTPDCTKIASAVERLTCFDTVAHTPLSLPATASTATPPTAAEAGTVATPRIARLVQSNEAQRKADDHRFLLSSSREGDNGAVQMVISAPALGGGTPRPLLAISCLSGITRLQFITAQSIPHNRIRMRLRMDDAPVADAMPWQVLDVGNIADAGRGLVAIDTLKRLPSGRRLQTESDYAPLDGLIFDASDLHELIGQQREACHW</sequence>
<keyword evidence="2" id="KW-1185">Reference proteome</keyword>
<dbReference type="InterPro" id="IPR017738">
    <property type="entry name" value="T6SS-assoc_VCA0118"/>
</dbReference>
<reference evidence="1 2" key="1">
    <citation type="submission" date="2024-06" db="EMBL/GenBank/DDBJ databases">
        <title>Sorghum-associated microbial communities from plants grown in Nebraska, USA.</title>
        <authorList>
            <person name="Schachtman D."/>
        </authorList>
    </citation>
    <scope>NUCLEOTIDE SEQUENCE [LARGE SCALE GENOMIC DNA]</scope>
    <source>
        <strain evidence="1 2">1073</strain>
    </source>
</reference>
<protein>
    <submittedName>
        <fullName evidence="1">Type VI secretion system protein VasI</fullName>
    </submittedName>
</protein>
<dbReference type="EMBL" id="JBEPMU010000009">
    <property type="protein sequence ID" value="MET3654735.1"/>
    <property type="molecule type" value="Genomic_DNA"/>
</dbReference>